<name>A0AAN9N5W5_PHACN</name>
<evidence type="ECO:0000313" key="1">
    <source>
        <dbReference type="EMBL" id="KAK7364522.1"/>
    </source>
</evidence>
<proteinExistence type="predicted"/>
<organism evidence="1 2">
    <name type="scientific">Phaseolus coccineus</name>
    <name type="common">Scarlet runner bean</name>
    <name type="synonym">Phaseolus multiflorus</name>
    <dbReference type="NCBI Taxonomy" id="3886"/>
    <lineage>
        <taxon>Eukaryota</taxon>
        <taxon>Viridiplantae</taxon>
        <taxon>Streptophyta</taxon>
        <taxon>Embryophyta</taxon>
        <taxon>Tracheophyta</taxon>
        <taxon>Spermatophyta</taxon>
        <taxon>Magnoliopsida</taxon>
        <taxon>eudicotyledons</taxon>
        <taxon>Gunneridae</taxon>
        <taxon>Pentapetalae</taxon>
        <taxon>rosids</taxon>
        <taxon>fabids</taxon>
        <taxon>Fabales</taxon>
        <taxon>Fabaceae</taxon>
        <taxon>Papilionoideae</taxon>
        <taxon>50 kb inversion clade</taxon>
        <taxon>NPAAA clade</taxon>
        <taxon>indigoferoid/millettioid clade</taxon>
        <taxon>Phaseoleae</taxon>
        <taxon>Phaseolus</taxon>
    </lineage>
</organism>
<reference evidence="1 2" key="1">
    <citation type="submission" date="2024-01" db="EMBL/GenBank/DDBJ databases">
        <title>The genomes of 5 underutilized Papilionoideae crops provide insights into root nodulation and disease resistanc.</title>
        <authorList>
            <person name="Jiang F."/>
        </authorList>
    </citation>
    <scope>NUCLEOTIDE SEQUENCE [LARGE SCALE GENOMIC DNA]</scope>
    <source>
        <strain evidence="1">JINMINGXINNONG_FW02</strain>
        <tissue evidence="1">Leaves</tissue>
    </source>
</reference>
<sequence>MRTSPGRERHADIDRHEACGHRQGARHVDIARHEACGHRQGTRHVDLARARETCGHRQGNLKHQYDERRLPLDTWESDDIEIVYAHGCVDFTATLCGFHSGVALDEFVVYGDVDG</sequence>
<dbReference type="AlphaFoldDB" id="A0AAN9N5W5"/>
<protein>
    <submittedName>
        <fullName evidence="1">Uncharacterized protein</fullName>
    </submittedName>
</protein>
<gene>
    <name evidence="1" type="ORF">VNO80_13252</name>
</gene>
<evidence type="ECO:0000313" key="2">
    <source>
        <dbReference type="Proteomes" id="UP001374584"/>
    </source>
</evidence>
<comment type="caution">
    <text evidence="1">The sequence shown here is derived from an EMBL/GenBank/DDBJ whole genome shotgun (WGS) entry which is preliminary data.</text>
</comment>
<accession>A0AAN9N5W5</accession>
<dbReference type="EMBL" id="JAYMYR010000005">
    <property type="protein sequence ID" value="KAK7364522.1"/>
    <property type="molecule type" value="Genomic_DNA"/>
</dbReference>
<keyword evidence="2" id="KW-1185">Reference proteome</keyword>
<dbReference type="Proteomes" id="UP001374584">
    <property type="component" value="Unassembled WGS sequence"/>
</dbReference>